<dbReference type="GO" id="GO:0052929">
    <property type="term" value="F:ATP:3'-cytidine-cytidine-tRNA adenylyltransferase activity"/>
    <property type="evidence" value="ECO:0007669"/>
    <property type="project" value="TreeGrafter"/>
</dbReference>
<evidence type="ECO:0000313" key="8">
    <source>
        <dbReference type="EMBL" id="KAH6660737.1"/>
    </source>
</evidence>
<dbReference type="GO" id="GO:0003723">
    <property type="term" value="F:RNA binding"/>
    <property type="evidence" value="ECO:0007669"/>
    <property type="project" value="UniProtKB-KW"/>
</dbReference>
<dbReference type="PANTHER" id="PTHR13734">
    <property type="entry name" value="TRNA-NUCLEOTIDYLTRANSFERASE"/>
    <property type="match status" value="1"/>
</dbReference>
<comment type="caution">
    <text evidence="8">The sequence shown here is derived from an EMBL/GenBank/DDBJ whole genome shotgun (WGS) entry which is preliminary data.</text>
</comment>
<dbReference type="EMBL" id="JAGPXC010000001">
    <property type="protein sequence ID" value="KAH6660737.1"/>
    <property type="molecule type" value="Genomic_DNA"/>
</dbReference>
<dbReference type="RefSeq" id="XP_045964868.1">
    <property type="nucleotide sequence ID" value="XM_046097404.1"/>
</dbReference>
<dbReference type="InterPro" id="IPR032828">
    <property type="entry name" value="PolyA_RNA-bd"/>
</dbReference>
<evidence type="ECO:0000256" key="4">
    <source>
        <dbReference type="ARBA" id="ARBA00022884"/>
    </source>
</evidence>
<dbReference type="GO" id="GO:0001680">
    <property type="term" value="P:tRNA 3'-terminal CCA addition"/>
    <property type="evidence" value="ECO:0007669"/>
    <property type="project" value="TreeGrafter"/>
</dbReference>
<sequence length="523" mass="58663">MGSNPVTTTIELTAQEARLKGLLLDVARFIDESKSSPDEPVVLRWAGGWVRDKLLGIASHDIDTAINTMTGEAFSSKIVELCEQPEIATKHGVSATDIGNLHKIAANPEKSKHLETTTIRLLGYDVDFVNLRKETYTEDSRNPQMEFGTAEEDALRRDATINALFYNLNTGKVEDFTGGLVDMESKLIRTPLEPFQTFMDDPLRVLRLIRFASRLEFTIDSEAEQAMSDHRVLDALRMKISRERVGVEFEKMLKSSHPRNALERIHKLGLYHTVFTDPEKHDMPKPDITNFSTSYECLDSLRQNKTPGSIYDVLVRSDEANYFAWVLAALTPWEFVAPVPYHGEGKPPLPWATLAAREGIKAPNKLSDVITASHKHRDEILAFKAAVCEKASYIQERDRFGMAIREWEARGGHWKLQVLSALLYDALQSLPPKAASPNDPAFVAGWQSFLDHLQGLDVMEAPTLKRIIDGKQLAKALGAKPGIWMAKALDICVAWQLRNPNATDPTGAIEEVRSKKDEYNFPI</sequence>
<dbReference type="Gene3D" id="3.30.460.10">
    <property type="entry name" value="Beta Polymerase, domain 2"/>
    <property type="match status" value="1"/>
</dbReference>
<keyword evidence="9" id="KW-1185">Reference proteome</keyword>
<accession>A0A9P9A3R5</accession>
<evidence type="ECO:0000313" key="9">
    <source>
        <dbReference type="Proteomes" id="UP000758603"/>
    </source>
</evidence>
<evidence type="ECO:0000256" key="2">
    <source>
        <dbReference type="ARBA" id="ARBA00022679"/>
    </source>
</evidence>
<proteinExistence type="inferred from homology"/>
<dbReference type="Pfam" id="PF01743">
    <property type="entry name" value="PolyA_pol"/>
    <property type="match status" value="1"/>
</dbReference>
<dbReference type="GO" id="GO:0052927">
    <property type="term" value="F:CC tRNA cytidylyltransferase activity"/>
    <property type="evidence" value="ECO:0007669"/>
    <property type="project" value="TreeGrafter"/>
</dbReference>
<evidence type="ECO:0000259" key="7">
    <source>
        <dbReference type="Pfam" id="PF12627"/>
    </source>
</evidence>
<evidence type="ECO:0000256" key="1">
    <source>
        <dbReference type="ARBA" id="ARBA00007265"/>
    </source>
</evidence>
<dbReference type="Proteomes" id="UP000758603">
    <property type="component" value="Unassembled WGS sequence"/>
</dbReference>
<keyword evidence="2 5" id="KW-0808">Transferase</keyword>
<dbReference type="SUPFAM" id="SSF81301">
    <property type="entry name" value="Nucleotidyltransferase"/>
    <property type="match status" value="1"/>
</dbReference>
<keyword evidence="4 5" id="KW-0694">RNA-binding</keyword>
<name>A0A9P9A3R5_9PEZI</name>
<feature type="domain" description="Poly A polymerase head" evidence="6">
    <location>
        <begin position="44"/>
        <end position="189"/>
    </location>
</feature>
<dbReference type="InterPro" id="IPR043519">
    <property type="entry name" value="NT_sf"/>
</dbReference>
<comment type="similarity">
    <text evidence="1 5">Belongs to the tRNA nucleotidyltransferase/poly(A) polymerase family.</text>
</comment>
<gene>
    <name evidence="8" type="ORF">BKA67DRAFT_511430</name>
</gene>
<feature type="domain" description="tRNA nucleotidyltransferase/poly(A) polymerase RNA and SrmB- binding" evidence="7">
    <location>
        <begin position="217"/>
        <end position="279"/>
    </location>
</feature>
<evidence type="ECO:0000256" key="3">
    <source>
        <dbReference type="ARBA" id="ARBA00022741"/>
    </source>
</evidence>
<dbReference type="SUPFAM" id="SSF81891">
    <property type="entry name" value="Poly A polymerase C-terminal region-like"/>
    <property type="match status" value="1"/>
</dbReference>
<keyword evidence="3" id="KW-0547">Nucleotide-binding</keyword>
<dbReference type="OrthoDB" id="445712at2759"/>
<evidence type="ECO:0000256" key="5">
    <source>
        <dbReference type="RuleBase" id="RU003953"/>
    </source>
</evidence>
<organism evidence="8 9">
    <name type="scientific">Truncatella angustata</name>
    <dbReference type="NCBI Taxonomy" id="152316"/>
    <lineage>
        <taxon>Eukaryota</taxon>
        <taxon>Fungi</taxon>
        <taxon>Dikarya</taxon>
        <taxon>Ascomycota</taxon>
        <taxon>Pezizomycotina</taxon>
        <taxon>Sordariomycetes</taxon>
        <taxon>Xylariomycetidae</taxon>
        <taxon>Amphisphaeriales</taxon>
        <taxon>Sporocadaceae</taxon>
        <taxon>Truncatella</taxon>
    </lineage>
</organism>
<dbReference type="InterPro" id="IPR002646">
    <property type="entry name" value="PolA_pol_head_dom"/>
</dbReference>
<protein>
    <recommendedName>
        <fullName evidence="10">tRNA nucleotidyltransferase</fullName>
    </recommendedName>
</protein>
<dbReference type="AlphaFoldDB" id="A0A9P9A3R5"/>
<dbReference type="CDD" id="cd05398">
    <property type="entry name" value="NT_ClassII-CCAase"/>
    <property type="match status" value="1"/>
</dbReference>
<dbReference type="Gene3D" id="1.10.3090.10">
    <property type="entry name" value="cca-adding enzyme, domain 2"/>
    <property type="match status" value="1"/>
</dbReference>
<reference evidence="8" key="1">
    <citation type="journal article" date="2021" name="Nat. Commun.">
        <title>Genetic determinants of endophytism in the Arabidopsis root mycobiome.</title>
        <authorList>
            <person name="Mesny F."/>
            <person name="Miyauchi S."/>
            <person name="Thiergart T."/>
            <person name="Pickel B."/>
            <person name="Atanasova L."/>
            <person name="Karlsson M."/>
            <person name="Huettel B."/>
            <person name="Barry K.W."/>
            <person name="Haridas S."/>
            <person name="Chen C."/>
            <person name="Bauer D."/>
            <person name="Andreopoulos W."/>
            <person name="Pangilinan J."/>
            <person name="LaButti K."/>
            <person name="Riley R."/>
            <person name="Lipzen A."/>
            <person name="Clum A."/>
            <person name="Drula E."/>
            <person name="Henrissat B."/>
            <person name="Kohler A."/>
            <person name="Grigoriev I.V."/>
            <person name="Martin F.M."/>
            <person name="Hacquard S."/>
        </authorList>
    </citation>
    <scope>NUCLEOTIDE SEQUENCE</scope>
    <source>
        <strain evidence="8">MPI-SDFR-AT-0073</strain>
    </source>
</reference>
<dbReference type="GeneID" id="70126296"/>
<evidence type="ECO:0000259" key="6">
    <source>
        <dbReference type="Pfam" id="PF01743"/>
    </source>
</evidence>
<dbReference type="GO" id="GO:0000166">
    <property type="term" value="F:nucleotide binding"/>
    <property type="evidence" value="ECO:0007669"/>
    <property type="project" value="UniProtKB-KW"/>
</dbReference>
<dbReference type="GO" id="GO:0005739">
    <property type="term" value="C:mitochondrion"/>
    <property type="evidence" value="ECO:0007669"/>
    <property type="project" value="UniProtKB-ARBA"/>
</dbReference>
<dbReference type="Pfam" id="PF12627">
    <property type="entry name" value="PolyA_pol_RNAbd"/>
    <property type="match status" value="1"/>
</dbReference>
<evidence type="ECO:0008006" key="10">
    <source>
        <dbReference type="Google" id="ProtNLM"/>
    </source>
</evidence>
<dbReference type="FunFam" id="3.30.460.10:FF:000019">
    <property type="entry name" value="tRNA nucleotidyltransferase cca2"/>
    <property type="match status" value="1"/>
</dbReference>
<dbReference type="PANTHER" id="PTHR13734:SF5">
    <property type="entry name" value="CCA TRNA NUCLEOTIDYLTRANSFERASE, MITOCHONDRIAL"/>
    <property type="match status" value="1"/>
</dbReference>